<dbReference type="AlphaFoldDB" id="A0A7L2QPX6"/>
<dbReference type="GO" id="GO:0004523">
    <property type="term" value="F:RNA-DNA hybrid ribonuclease activity"/>
    <property type="evidence" value="ECO:0007669"/>
    <property type="project" value="InterPro"/>
</dbReference>
<evidence type="ECO:0000256" key="1">
    <source>
        <dbReference type="ARBA" id="ARBA00022679"/>
    </source>
</evidence>
<dbReference type="Pfam" id="PF02022">
    <property type="entry name" value="Integrase_Zn"/>
    <property type="match status" value="1"/>
</dbReference>
<feature type="non-terminal residue" evidence="11">
    <location>
        <position position="245"/>
    </location>
</feature>
<keyword evidence="7" id="KW-0695">RNA-directed DNA polymerase</keyword>
<evidence type="ECO:0000259" key="9">
    <source>
        <dbReference type="PROSITE" id="PS50876"/>
    </source>
</evidence>
<evidence type="ECO:0000256" key="7">
    <source>
        <dbReference type="ARBA" id="ARBA00022918"/>
    </source>
</evidence>
<dbReference type="SUPFAM" id="SSF46919">
    <property type="entry name" value="N-terminal Zn binding domain of HIV integrase"/>
    <property type="match status" value="1"/>
</dbReference>
<keyword evidence="4" id="KW-0479">Metal-binding</keyword>
<keyword evidence="1" id="KW-0808">Transferase</keyword>
<keyword evidence="12" id="KW-1185">Reference proteome</keyword>
<dbReference type="Proteomes" id="UP000570288">
    <property type="component" value="Unassembled WGS sequence"/>
</dbReference>
<evidence type="ECO:0000256" key="4">
    <source>
        <dbReference type="ARBA" id="ARBA00022723"/>
    </source>
</evidence>
<evidence type="ECO:0000256" key="5">
    <source>
        <dbReference type="ARBA" id="ARBA00022759"/>
    </source>
</evidence>
<keyword evidence="3" id="KW-0540">Nuclease</keyword>
<evidence type="ECO:0000256" key="6">
    <source>
        <dbReference type="ARBA" id="ARBA00022801"/>
    </source>
</evidence>
<dbReference type="EMBL" id="VYZR01017784">
    <property type="protein sequence ID" value="NXR98066.1"/>
    <property type="molecule type" value="Genomic_DNA"/>
</dbReference>
<dbReference type="OrthoDB" id="9395371at2759"/>
<dbReference type="PROSITE" id="PS50879">
    <property type="entry name" value="RNASE_H_1"/>
    <property type="match status" value="1"/>
</dbReference>
<keyword evidence="8" id="KW-0863">Zinc-finger</keyword>
<feature type="non-terminal residue" evidence="11">
    <location>
        <position position="1"/>
    </location>
</feature>
<keyword evidence="8" id="KW-0862">Zinc</keyword>
<gene>
    <name evidence="11" type="primary">Ervk19_0</name>
    <name evidence="11" type="ORF">OXYMAD_R10559</name>
</gene>
<evidence type="ECO:0000256" key="2">
    <source>
        <dbReference type="ARBA" id="ARBA00022695"/>
    </source>
</evidence>
<feature type="domain" description="Integrase-type" evidence="9">
    <location>
        <begin position="207"/>
        <end position="245"/>
    </location>
</feature>
<dbReference type="PROSITE" id="PS50876">
    <property type="entry name" value="ZF_INTEGRASE"/>
    <property type="match status" value="1"/>
</dbReference>
<reference evidence="11 12" key="1">
    <citation type="submission" date="2019-09" db="EMBL/GenBank/DDBJ databases">
        <title>Bird 10,000 Genomes (B10K) Project - Family phase.</title>
        <authorList>
            <person name="Zhang G."/>
        </authorList>
    </citation>
    <scope>NUCLEOTIDE SEQUENCE [LARGE SCALE GENOMIC DNA]</scope>
    <source>
        <strain evidence="11">B10K-DU-002-81</strain>
    </source>
</reference>
<protein>
    <submittedName>
        <fullName evidence="11">POK19 protein</fullName>
    </submittedName>
</protein>
<dbReference type="Gene3D" id="1.10.10.200">
    <property type="match status" value="1"/>
</dbReference>
<accession>A0A7L2QPX6</accession>
<dbReference type="PANTHER" id="PTHR41694:SF3">
    <property type="entry name" value="RNA-DIRECTED DNA POLYMERASE-RELATED"/>
    <property type="match status" value="1"/>
</dbReference>
<evidence type="ECO:0000313" key="11">
    <source>
        <dbReference type="EMBL" id="NXR98066.1"/>
    </source>
</evidence>
<name>A0A7L2QPX6_9PASS</name>
<dbReference type="InterPro" id="IPR002156">
    <property type="entry name" value="RNaseH_domain"/>
</dbReference>
<dbReference type="GO" id="GO:0008270">
    <property type="term" value="F:zinc ion binding"/>
    <property type="evidence" value="ECO:0007669"/>
    <property type="project" value="UniProtKB-KW"/>
</dbReference>
<evidence type="ECO:0000256" key="3">
    <source>
        <dbReference type="ARBA" id="ARBA00022722"/>
    </source>
</evidence>
<dbReference type="SUPFAM" id="SSF53098">
    <property type="entry name" value="Ribonuclease H-like"/>
    <property type="match status" value="1"/>
</dbReference>
<dbReference type="GO" id="GO:0035613">
    <property type="term" value="F:RNA stem-loop binding"/>
    <property type="evidence" value="ECO:0007669"/>
    <property type="project" value="TreeGrafter"/>
</dbReference>
<comment type="caution">
    <text evidence="11">The sequence shown here is derived from an EMBL/GenBank/DDBJ whole genome shotgun (WGS) entry which is preliminary data.</text>
</comment>
<dbReference type="GO" id="GO:0003964">
    <property type="term" value="F:RNA-directed DNA polymerase activity"/>
    <property type="evidence" value="ECO:0007669"/>
    <property type="project" value="UniProtKB-KW"/>
</dbReference>
<keyword evidence="6" id="KW-0378">Hydrolase</keyword>
<feature type="domain" description="RNase H type-1" evidence="10">
    <location>
        <begin position="66"/>
        <end position="202"/>
    </location>
</feature>
<evidence type="ECO:0000259" key="10">
    <source>
        <dbReference type="PROSITE" id="PS50879"/>
    </source>
</evidence>
<organism evidence="11 12">
    <name type="scientific">Oxylabes madagascariensis</name>
    <name type="common">white-throated Oxylabes</name>
    <dbReference type="NCBI Taxonomy" id="98144"/>
    <lineage>
        <taxon>Eukaryota</taxon>
        <taxon>Metazoa</taxon>
        <taxon>Chordata</taxon>
        <taxon>Craniata</taxon>
        <taxon>Vertebrata</taxon>
        <taxon>Euteleostomi</taxon>
        <taxon>Archelosauria</taxon>
        <taxon>Archosauria</taxon>
        <taxon>Dinosauria</taxon>
        <taxon>Saurischia</taxon>
        <taxon>Theropoda</taxon>
        <taxon>Coelurosauria</taxon>
        <taxon>Aves</taxon>
        <taxon>Neognathae</taxon>
        <taxon>Neoaves</taxon>
        <taxon>Telluraves</taxon>
        <taxon>Australaves</taxon>
        <taxon>Passeriformes</taxon>
        <taxon>Sylvioidea</taxon>
        <taxon>Timaliidae</taxon>
        <taxon>Oxylabes</taxon>
    </lineage>
</organism>
<evidence type="ECO:0000313" key="12">
    <source>
        <dbReference type="Proteomes" id="UP000570288"/>
    </source>
</evidence>
<dbReference type="InterPro" id="IPR017856">
    <property type="entry name" value="Integrase-like_N"/>
</dbReference>
<proteinExistence type="predicted"/>
<keyword evidence="5" id="KW-0255">Endonuclease</keyword>
<dbReference type="InterPro" id="IPR012337">
    <property type="entry name" value="RNaseH-like_sf"/>
</dbReference>
<dbReference type="Gene3D" id="3.30.420.10">
    <property type="entry name" value="Ribonuclease H-like superfamily/Ribonuclease H"/>
    <property type="match status" value="1"/>
</dbReference>
<keyword evidence="2" id="KW-0548">Nucleotidyltransferase</keyword>
<evidence type="ECO:0000256" key="8">
    <source>
        <dbReference type="PROSITE-ProRule" id="PRU00450"/>
    </source>
</evidence>
<dbReference type="PANTHER" id="PTHR41694">
    <property type="entry name" value="ENDOGENOUS RETROVIRUS GROUP K MEMBER POL PROTEIN"/>
    <property type="match status" value="1"/>
</dbReference>
<sequence>AVKDPSKIIILVSQKQFEWCYAKSTFLQRALQNFSGQISYHLPSHKSLQLGGTTEISLKPLNSRTPLKGVTVFTDRSGKTGKAIVTWKEENEWQKLEGFENGSPQVVELHAVAMAFQCFSDTSLNTVTNFAYVVDITQRLDRALLKEIDNAQLFSILKGLWHTTQARDCPYYILHVRSPTNPSGFIAEGNAQADRLASPACTAPQPDVLAQAKALYAFFHQGVQALQRQFTLSNSEVRIIVNSCS</sequence>
<dbReference type="InterPro" id="IPR003308">
    <property type="entry name" value="Integrase_Zn-bd_dom_N"/>
</dbReference>
<dbReference type="Pfam" id="PF00075">
    <property type="entry name" value="RNase_H"/>
    <property type="match status" value="1"/>
</dbReference>
<dbReference type="InterPro" id="IPR036397">
    <property type="entry name" value="RNaseH_sf"/>
</dbReference>